<accession>A0A2P6Q6X0</accession>
<keyword evidence="12" id="KW-0472">Membrane</keyword>
<dbReference type="SMART" id="SM00220">
    <property type="entry name" value="S_TKc"/>
    <property type="match status" value="1"/>
</dbReference>
<evidence type="ECO:0000313" key="17">
    <source>
        <dbReference type="Proteomes" id="UP000238479"/>
    </source>
</evidence>
<keyword evidence="12" id="KW-1133">Transmembrane helix</keyword>
<keyword evidence="9" id="KW-0245">EGF-like domain</keyword>
<dbReference type="InterPro" id="IPR011009">
    <property type="entry name" value="Kinase-like_dom_sf"/>
</dbReference>
<dbReference type="InterPro" id="IPR001245">
    <property type="entry name" value="Ser-Thr/Tyr_kinase_cat_dom"/>
</dbReference>
<feature type="binding site" evidence="10">
    <location>
        <position position="171"/>
    </location>
    <ligand>
        <name>ATP</name>
        <dbReference type="ChEBI" id="CHEBI:30616"/>
    </ligand>
</feature>
<sequence>MQVSFAARNWLFSLSCLTLSDINECIASTDPCNNGTCKNSDGDYTCTCNFRNENPKSCVQNTPISKNKSLKVSLGVSLSFLGVLLVTFWIYCGLKRRKFKILKEKYFKDNGGFLLQQKLENFDGPQAAKIFTREELKKATNNFHDSLKIGEGGYGFVYKGTLSNGNEVAIKVSKSSAPMTQSNQFINEVIVLSQINHRNAVKLLGCCLETQTPLLVYEFVSNGTLYEHIHKKNGKGPLSFGLRMKIATETSASLAFLHYSTSMQIVHRDVKAANILLDENFTAKVSDFGASKLSNTLTEKSDVYSFGVVLVELITSQVAISYQKPEAERSLAKIFVTSVEENRLDQILDHEIIKEGSFETAEQVAHLAKSCLSLKGSDRPAMKEVAMKLEGVLQVMAKHPWGKADASPKETDYLQLASHSKAYVVDVFFFF</sequence>
<dbReference type="PROSITE" id="PS00108">
    <property type="entry name" value="PROTEIN_KINASE_ST"/>
    <property type="match status" value="1"/>
</dbReference>
<name>A0A2P6Q6X0_ROSCH</name>
<dbReference type="PANTHER" id="PTHR27005:SF468">
    <property type="entry name" value="OS01G0310500 PROTEIN"/>
    <property type="match status" value="1"/>
</dbReference>
<dbReference type="GO" id="GO:0005886">
    <property type="term" value="C:plasma membrane"/>
    <property type="evidence" value="ECO:0007669"/>
    <property type="project" value="TreeGrafter"/>
</dbReference>
<dbReference type="InterPro" id="IPR045274">
    <property type="entry name" value="WAK-like"/>
</dbReference>
<evidence type="ECO:0000256" key="13">
    <source>
        <dbReference type="SAM" id="SignalP"/>
    </source>
</evidence>
<dbReference type="Gene3D" id="3.30.200.20">
    <property type="entry name" value="Phosphorylase Kinase, domain 1"/>
    <property type="match status" value="1"/>
</dbReference>
<evidence type="ECO:0000256" key="1">
    <source>
        <dbReference type="ARBA" id="ARBA00022527"/>
    </source>
</evidence>
<dbReference type="OMA" id="QINHRNA"/>
<dbReference type="GO" id="GO:0005509">
    <property type="term" value="F:calcium ion binding"/>
    <property type="evidence" value="ECO:0007669"/>
    <property type="project" value="InterPro"/>
</dbReference>
<dbReference type="CDD" id="cd00054">
    <property type="entry name" value="EGF_CA"/>
    <property type="match status" value="1"/>
</dbReference>
<dbReference type="Gene3D" id="1.10.510.10">
    <property type="entry name" value="Transferase(Phosphotransferase) domain 1"/>
    <property type="match status" value="2"/>
</dbReference>
<organism evidence="16 17">
    <name type="scientific">Rosa chinensis</name>
    <name type="common">China rose</name>
    <dbReference type="NCBI Taxonomy" id="74649"/>
    <lineage>
        <taxon>Eukaryota</taxon>
        <taxon>Viridiplantae</taxon>
        <taxon>Streptophyta</taxon>
        <taxon>Embryophyta</taxon>
        <taxon>Tracheophyta</taxon>
        <taxon>Spermatophyta</taxon>
        <taxon>Magnoliopsida</taxon>
        <taxon>eudicotyledons</taxon>
        <taxon>Gunneridae</taxon>
        <taxon>Pentapetalae</taxon>
        <taxon>rosids</taxon>
        <taxon>fabids</taxon>
        <taxon>Rosales</taxon>
        <taxon>Rosaceae</taxon>
        <taxon>Rosoideae</taxon>
        <taxon>Rosoideae incertae sedis</taxon>
        <taxon>Rosa</taxon>
    </lineage>
</organism>
<evidence type="ECO:0000256" key="8">
    <source>
        <dbReference type="ARBA" id="ARBA00047951"/>
    </source>
</evidence>
<dbReference type="EMBL" id="PDCK01000043">
    <property type="protein sequence ID" value="PRQ29922.1"/>
    <property type="molecule type" value="Genomic_DNA"/>
</dbReference>
<dbReference type="STRING" id="74649.A0A2P6Q6X0"/>
<dbReference type="Gene3D" id="2.10.25.10">
    <property type="entry name" value="Laminin"/>
    <property type="match status" value="1"/>
</dbReference>
<evidence type="ECO:0000256" key="3">
    <source>
        <dbReference type="ARBA" id="ARBA00022741"/>
    </source>
</evidence>
<evidence type="ECO:0000256" key="5">
    <source>
        <dbReference type="ARBA" id="ARBA00022840"/>
    </source>
</evidence>
<dbReference type="GO" id="GO:0005524">
    <property type="term" value="F:ATP binding"/>
    <property type="evidence" value="ECO:0007669"/>
    <property type="project" value="UniProtKB-UniRule"/>
</dbReference>
<feature type="chain" id="PRO_5015135593" description="Protein kinase domain-containing protein" evidence="13">
    <location>
        <begin position="28"/>
        <end position="431"/>
    </location>
</feature>
<dbReference type="InterPro" id="IPR008271">
    <property type="entry name" value="Ser/Thr_kinase_AS"/>
</dbReference>
<evidence type="ECO:0000256" key="4">
    <source>
        <dbReference type="ARBA" id="ARBA00022777"/>
    </source>
</evidence>
<dbReference type="PANTHER" id="PTHR27005">
    <property type="entry name" value="WALL-ASSOCIATED RECEPTOR KINASE-LIKE 21"/>
    <property type="match status" value="1"/>
</dbReference>
<protein>
    <recommendedName>
        <fullName evidence="18">Protein kinase domain-containing protein</fullName>
    </recommendedName>
</protein>
<dbReference type="SMART" id="SM00179">
    <property type="entry name" value="EGF_CA"/>
    <property type="match status" value="1"/>
</dbReference>
<keyword evidence="13" id="KW-0732">Signal</keyword>
<keyword evidence="6" id="KW-1015">Disulfide bond</keyword>
<dbReference type="PROSITE" id="PS50026">
    <property type="entry name" value="EGF_3"/>
    <property type="match status" value="1"/>
</dbReference>
<keyword evidence="1 11" id="KW-0723">Serine/threonine-protein kinase</keyword>
<evidence type="ECO:0000313" key="16">
    <source>
        <dbReference type="EMBL" id="PRQ29922.1"/>
    </source>
</evidence>
<evidence type="ECO:0000256" key="10">
    <source>
        <dbReference type="PROSITE-ProRule" id="PRU10141"/>
    </source>
</evidence>
<evidence type="ECO:0000256" key="9">
    <source>
        <dbReference type="PROSITE-ProRule" id="PRU00076"/>
    </source>
</evidence>
<gene>
    <name evidence="16" type="ORF">RchiOBHm_Chr5g0019071</name>
</gene>
<dbReference type="PROSITE" id="PS00107">
    <property type="entry name" value="PROTEIN_KINASE_ATP"/>
    <property type="match status" value="1"/>
</dbReference>
<evidence type="ECO:0000256" key="6">
    <source>
        <dbReference type="ARBA" id="ARBA00023157"/>
    </source>
</evidence>
<dbReference type="Pfam" id="PF07714">
    <property type="entry name" value="PK_Tyr_Ser-Thr"/>
    <property type="match status" value="2"/>
</dbReference>
<evidence type="ECO:0000256" key="11">
    <source>
        <dbReference type="RuleBase" id="RU000304"/>
    </source>
</evidence>
<keyword evidence="17" id="KW-1185">Reference proteome</keyword>
<evidence type="ECO:0000259" key="15">
    <source>
        <dbReference type="PROSITE" id="PS50026"/>
    </source>
</evidence>
<comment type="caution">
    <text evidence="16">The sequence shown here is derived from an EMBL/GenBank/DDBJ whole genome shotgun (WGS) entry which is preliminary data.</text>
</comment>
<evidence type="ECO:0000256" key="2">
    <source>
        <dbReference type="ARBA" id="ARBA00022679"/>
    </source>
</evidence>
<feature type="domain" description="EGF-like" evidence="15">
    <location>
        <begin position="21"/>
        <end position="59"/>
    </location>
</feature>
<dbReference type="InterPro" id="IPR001881">
    <property type="entry name" value="EGF-like_Ca-bd_dom"/>
</dbReference>
<dbReference type="InterPro" id="IPR000742">
    <property type="entry name" value="EGF"/>
</dbReference>
<dbReference type="Proteomes" id="UP000238479">
    <property type="component" value="Chromosome 5"/>
</dbReference>
<evidence type="ECO:0000259" key="14">
    <source>
        <dbReference type="PROSITE" id="PS50011"/>
    </source>
</evidence>
<keyword evidence="4" id="KW-0418">Kinase</keyword>
<dbReference type="GO" id="GO:0007166">
    <property type="term" value="P:cell surface receptor signaling pathway"/>
    <property type="evidence" value="ECO:0007669"/>
    <property type="project" value="InterPro"/>
</dbReference>
<evidence type="ECO:0000256" key="7">
    <source>
        <dbReference type="ARBA" id="ARBA00047558"/>
    </source>
</evidence>
<proteinExistence type="inferred from homology"/>
<dbReference type="Gramene" id="PRQ29922">
    <property type="protein sequence ID" value="PRQ29922"/>
    <property type="gene ID" value="RchiOBHm_Chr5g0019071"/>
</dbReference>
<feature type="transmembrane region" description="Helical" evidence="12">
    <location>
        <begin position="72"/>
        <end position="94"/>
    </location>
</feature>
<dbReference type="SUPFAM" id="SSF56112">
    <property type="entry name" value="Protein kinase-like (PK-like)"/>
    <property type="match status" value="1"/>
</dbReference>
<dbReference type="AlphaFoldDB" id="A0A2P6Q6X0"/>
<feature type="domain" description="Protein kinase" evidence="14">
    <location>
        <begin position="143"/>
        <end position="402"/>
    </location>
</feature>
<dbReference type="PROSITE" id="PS01187">
    <property type="entry name" value="EGF_CA"/>
    <property type="match status" value="1"/>
</dbReference>
<keyword evidence="12" id="KW-0812">Transmembrane</keyword>
<dbReference type="InterPro" id="IPR017441">
    <property type="entry name" value="Protein_kinase_ATP_BS"/>
</dbReference>
<comment type="caution">
    <text evidence="9">Lacks conserved residue(s) required for the propagation of feature annotation.</text>
</comment>
<feature type="signal peptide" evidence="13">
    <location>
        <begin position="1"/>
        <end position="27"/>
    </location>
</feature>
<dbReference type="PROSITE" id="PS00010">
    <property type="entry name" value="ASX_HYDROXYL"/>
    <property type="match status" value="1"/>
</dbReference>
<dbReference type="FunFam" id="3.30.200.20:FF:000162">
    <property type="entry name" value="Adenine nucleotide alpha hydrolase-like domain kinase"/>
    <property type="match status" value="1"/>
</dbReference>
<comment type="catalytic activity">
    <reaction evidence="7">
        <text>L-seryl-[protein] + ATP = O-phospho-L-seryl-[protein] + ADP + H(+)</text>
        <dbReference type="Rhea" id="RHEA:17989"/>
        <dbReference type="Rhea" id="RHEA-COMP:9863"/>
        <dbReference type="Rhea" id="RHEA-COMP:11604"/>
        <dbReference type="ChEBI" id="CHEBI:15378"/>
        <dbReference type="ChEBI" id="CHEBI:29999"/>
        <dbReference type="ChEBI" id="CHEBI:30616"/>
        <dbReference type="ChEBI" id="CHEBI:83421"/>
        <dbReference type="ChEBI" id="CHEBI:456216"/>
    </reaction>
</comment>
<dbReference type="PROSITE" id="PS50011">
    <property type="entry name" value="PROTEIN_KINASE_DOM"/>
    <property type="match status" value="1"/>
</dbReference>
<dbReference type="InterPro" id="IPR018097">
    <property type="entry name" value="EGF_Ca-bd_CS"/>
</dbReference>
<dbReference type="GO" id="GO:0004674">
    <property type="term" value="F:protein serine/threonine kinase activity"/>
    <property type="evidence" value="ECO:0007669"/>
    <property type="project" value="UniProtKB-KW"/>
</dbReference>
<evidence type="ECO:0000256" key="12">
    <source>
        <dbReference type="SAM" id="Phobius"/>
    </source>
</evidence>
<dbReference type="InterPro" id="IPR000152">
    <property type="entry name" value="EGF-type_Asp/Asn_hydroxyl_site"/>
</dbReference>
<evidence type="ECO:0008006" key="18">
    <source>
        <dbReference type="Google" id="ProtNLM"/>
    </source>
</evidence>
<reference evidence="16 17" key="1">
    <citation type="journal article" date="2018" name="Nat. Genet.">
        <title>The Rosa genome provides new insights in the design of modern roses.</title>
        <authorList>
            <person name="Bendahmane M."/>
        </authorList>
    </citation>
    <scope>NUCLEOTIDE SEQUENCE [LARGE SCALE GENOMIC DNA]</scope>
    <source>
        <strain evidence="17">cv. Old Blush</strain>
    </source>
</reference>
<keyword evidence="2 16" id="KW-0808">Transferase</keyword>
<comment type="catalytic activity">
    <reaction evidence="8">
        <text>L-threonyl-[protein] + ATP = O-phospho-L-threonyl-[protein] + ADP + H(+)</text>
        <dbReference type="Rhea" id="RHEA:46608"/>
        <dbReference type="Rhea" id="RHEA-COMP:11060"/>
        <dbReference type="Rhea" id="RHEA-COMP:11605"/>
        <dbReference type="ChEBI" id="CHEBI:15378"/>
        <dbReference type="ChEBI" id="CHEBI:30013"/>
        <dbReference type="ChEBI" id="CHEBI:30616"/>
        <dbReference type="ChEBI" id="CHEBI:61977"/>
        <dbReference type="ChEBI" id="CHEBI:456216"/>
    </reaction>
</comment>
<keyword evidence="3 10" id="KW-0547">Nucleotide-binding</keyword>
<dbReference type="InterPro" id="IPR000719">
    <property type="entry name" value="Prot_kinase_dom"/>
</dbReference>
<comment type="similarity">
    <text evidence="11">Belongs to the protein kinase superfamily.</text>
</comment>
<keyword evidence="5 10" id="KW-0067">ATP-binding</keyword>